<evidence type="ECO:0000256" key="3">
    <source>
        <dbReference type="ARBA" id="ARBA00023163"/>
    </source>
</evidence>
<dbReference type="GO" id="GO:0003677">
    <property type="term" value="F:DNA binding"/>
    <property type="evidence" value="ECO:0007669"/>
    <property type="project" value="UniProtKB-KW"/>
</dbReference>
<evidence type="ECO:0000256" key="1">
    <source>
        <dbReference type="ARBA" id="ARBA00023015"/>
    </source>
</evidence>
<dbReference type="CDD" id="cd07377">
    <property type="entry name" value="WHTH_GntR"/>
    <property type="match status" value="1"/>
</dbReference>
<reference evidence="5 6" key="1">
    <citation type="submission" date="2020-05" db="EMBL/GenBank/DDBJ databases">
        <title>MicrobeNet Type strains.</title>
        <authorList>
            <person name="Nicholson A.C."/>
        </authorList>
    </citation>
    <scope>NUCLEOTIDE SEQUENCE [LARGE SCALE GENOMIC DNA]</scope>
    <source>
        <strain evidence="5 6">JCM 14282</strain>
    </source>
</reference>
<evidence type="ECO:0000313" key="6">
    <source>
        <dbReference type="Proteomes" id="UP000543598"/>
    </source>
</evidence>
<gene>
    <name evidence="5" type="ORF">HLA99_02695</name>
</gene>
<dbReference type="InterPro" id="IPR036390">
    <property type="entry name" value="WH_DNA-bd_sf"/>
</dbReference>
<feature type="domain" description="HTH gntR-type" evidence="4">
    <location>
        <begin position="25"/>
        <end position="93"/>
    </location>
</feature>
<comment type="caution">
    <text evidence="5">The sequence shown here is derived from an EMBL/GenBank/DDBJ whole genome shotgun (WGS) entry which is preliminary data.</text>
</comment>
<dbReference type="Pfam" id="PF00392">
    <property type="entry name" value="GntR"/>
    <property type="match status" value="1"/>
</dbReference>
<dbReference type="GO" id="GO:0003700">
    <property type="term" value="F:DNA-binding transcription factor activity"/>
    <property type="evidence" value="ECO:0007669"/>
    <property type="project" value="InterPro"/>
</dbReference>
<dbReference type="SMART" id="SM00345">
    <property type="entry name" value="HTH_GNTR"/>
    <property type="match status" value="1"/>
</dbReference>
<keyword evidence="1" id="KW-0805">Transcription regulation</keyword>
<dbReference type="Gene3D" id="1.10.10.10">
    <property type="entry name" value="Winged helix-like DNA-binding domain superfamily/Winged helix DNA-binding domain"/>
    <property type="match status" value="1"/>
</dbReference>
<dbReference type="EMBL" id="JABEMB010000002">
    <property type="protein sequence ID" value="NNH02771.1"/>
    <property type="molecule type" value="Genomic_DNA"/>
</dbReference>
<dbReference type="SUPFAM" id="SSF46785">
    <property type="entry name" value="Winged helix' DNA-binding domain"/>
    <property type="match status" value="1"/>
</dbReference>
<evidence type="ECO:0000256" key="2">
    <source>
        <dbReference type="ARBA" id="ARBA00023125"/>
    </source>
</evidence>
<evidence type="ECO:0000313" key="5">
    <source>
        <dbReference type="EMBL" id="NNH02771.1"/>
    </source>
</evidence>
<dbReference type="Proteomes" id="UP000543598">
    <property type="component" value="Unassembled WGS sequence"/>
</dbReference>
<accession>A0A7Y2PXY9</accession>
<proteinExistence type="predicted"/>
<dbReference type="PROSITE" id="PS50949">
    <property type="entry name" value="HTH_GNTR"/>
    <property type="match status" value="1"/>
</dbReference>
<evidence type="ECO:0000259" key="4">
    <source>
        <dbReference type="PROSITE" id="PS50949"/>
    </source>
</evidence>
<dbReference type="InterPro" id="IPR000524">
    <property type="entry name" value="Tscrpt_reg_HTH_GntR"/>
</dbReference>
<keyword evidence="6" id="KW-1185">Reference proteome</keyword>
<keyword evidence="3" id="KW-0804">Transcription</keyword>
<name>A0A7Y2PXY9_9MICO</name>
<dbReference type="PANTHER" id="PTHR38445:SF9">
    <property type="entry name" value="HTH-TYPE TRANSCRIPTIONAL REPRESSOR YTRA"/>
    <property type="match status" value="1"/>
</dbReference>
<dbReference type="InterPro" id="IPR036388">
    <property type="entry name" value="WH-like_DNA-bd_sf"/>
</dbReference>
<keyword evidence="2" id="KW-0238">DNA-binding</keyword>
<sequence>MPRAEASARRGGERHVIAVDASSPVPPFEQLRAQLVDAVSSGELVAGARLPTVRRLAGDLGLAPGTIARAYRELEASGFIETRGRNGTFVSPQGDPAVREAKRAAAAFAEQIRMLHVDADHALELVAAALRADPRTT</sequence>
<dbReference type="PANTHER" id="PTHR38445">
    <property type="entry name" value="HTH-TYPE TRANSCRIPTIONAL REPRESSOR YTRA"/>
    <property type="match status" value="1"/>
</dbReference>
<protein>
    <submittedName>
        <fullName evidence="5">GntR family transcriptional regulator</fullName>
    </submittedName>
</protein>
<dbReference type="AlphaFoldDB" id="A0A7Y2PXY9"/>
<organism evidence="5 6">
    <name type="scientific">Microbacterium ulmi</name>
    <dbReference type="NCBI Taxonomy" id="179095"/>
    <lineage>
        <taxon>Bacteria</taxon>
        <taxon>Bacillati</taxon>
        <taxon>Actinomycetota</taxon>
        <taxon>Actinomycetes</taxon>
        <taxon>Micrococcales</taxon>
        <taxon>Microbacteriaceae</taxon>
        <taxon>Microbacterium</taxon>
    </lineage>
</organism>